<dbReference type="VEuPathDB" id="ToxoDB:CSUI_000499"/>
<feature type="non-terminal residue" evidence="3">
    <location>
        <position position="275"/>
    </location>
</feature>
<feature type="region of interest" description="Disordered" evidence="1">
    <location>
        <begin position="238"/>
        <end position="275"/>
    </location>
</feature>
<evidence type="ECO:0000256" key="2">
    <source>
        <dbReference type="SAM" id="SignalP"/>
    </source>
</evidence>
<comment type="caution">
    <text evidence="3">The sequence shown here is derived from an EMBL/GenBank/DDBJ whole genome shotgun (WGS) entry which is preliminary data.</text>
</comment>
<feature type="chain" id="PRO_5012383597" description="Transmembrane protein" evidence="2">
    <location>
        <begin position="24"/>
        <end position="275"/>
    </location>
</feature>
<feature type="compositionally biased region" description="Polar residues" evidence="1">
    <location>
        <begin position="94"/>
        <end position="106"/>
    </location>
</feature>
<dbReference type="RefSeq" id="XP_067927284.1">
    <property type="nucleotide sequence ID" value="XM_068060733.1"/>
</dbReference>
<feature type="compositionally biased region" description="Low complexity" evidence="1">
    <location>
        <begin position="243"/>
        <end position="275"/>
    </location>
</feature>
<feature type="compositionally biased region" description="Low complexity" evidence="1">
    <location>
        <begin position="156"/>
        <end position="170"/>
    </location>
</feature>
<name>A0A2C6LF79_9APIC</name>
<feature type="signal peptide" evidence="2">
    <location>
        <begin position="1"/>
        <end position="23"/>
    </location>
</feature>
<keyword evidence="4" id="KW-1185">Reference proteome</keyword>
<dbReference type="Proteomes" id="UP000221165">
    <property type="component" value="Unassembled WGS sequence"/>
</dbReference>
<protein>
    <recommendedName>
        <fullName evidence="5">Transmembrane protein</fullName>
    </recommendedName>
</protein>
<evidence type="ECO:0000313" key="4">
    <source>
        <dbReference type="Proteomes" id="UP000221165"/>
    </source>
</evidence>
<evidence type="ECO:0000256" key="1">
    <source>
        <dbReference type="SAM" id="MobiDB-lite"/>
    </source>
</evidence>
<proteinExistence type="predicted"/>
<feature type="region of interest" description="Disordered" evidence="1">
    <location>
        <begin position="65"/>
        <end position="107"/>
    </location>
</feature>
<feature type="region of interest" description="Disordered" evidence="1">
    <location>
        <begin position="152"/>
        <end position="176"/>
    </location>
</feature>
<dbReference type="AlphaFoldDB" id="A0A2C6LF79"/>
<dbReference type="GeneID" id="94423944"/>
<dbReference type="EMBL" id="MIGC01000187">
    <property type="protein sequence ID" value="PHJ25638.1"/>
    <property type="molecule type" value="Genomic_DNA"/>
</dbReference>
<gene>
    <name evidence="3" type="ORF">CSUI_000499</name>
</gene>
<sequence>MMPRFVYSLLSYFIFASTPSVFAIRGHRGDSIGRGSKALQYGGDGWTGEPPRFRENAVLDGQDATASTPLSYTGAGPYLPGPPGSASWGGSVTAEATTSDGHSYSPSPLRATTAVKIAAPLNRLIAASVPGGSQSRAALDVLPLLPAQPLGVSPLGEQSAQQAGQEGDGSPDPLLQVSPAIDTLGAIQYGETPAIVASLEEGFSPAPNSVGTSYPVVRGVVPGNLPVVPTIPLGIGSPGAWGPGSLPLPSSLSTPSPPSQVTSTTPASQASSTAS</sequence>
<organism evidence="3 4">
    <name type="scientific">Cystoisospora suis</name>
    <dbReference type="NCBI Taxonomy" id="483139"/>
    <lineage>
        <taxon>Eukaryota</taxon>
        <taxon>Sar</taxon>
        <taxon>Alveolata</taxon>
        <taxon>Apicomplexa</taxon>
        <taxon>Conoidasida</taxon>
        <taxon>Coccidia</taxon>
        <taxon>Eucoccidiorida</taxon>
        <taxon>Eimeriorina</taxon>
        <taxon>Sarcocystidae</taxon>
        <taxon>Cystoisospora</taxon>
    </lineage>
</organism>
<reference evidence="3 4" key="1">
    <citation type="journal article" date="2017" name="Int. J. Parasitol.">
        <title>The genome of the protozoan parasite Cystoisospora suis and a reverse vaccinology approach to identify vaccine candidates.</title>
        <authorList>
            <person name="Palmieri N."/>
            <person name="Shrestha A."/>
            <person name="Ruttkowski B."/>
            <person name="Beck T."/>
            <person name="Vogl C."/>
            <person name="Tomley F."/>
            <person name="Blake D.P."/>
            <person name="Joachim A."/>
        </authorList>
    </citation>
    <scope>NUCLEOTIDE SEQUENCE [LARGE SCALE GENOMIC DNA]</scope>
    <source>
        <strain evidence="3 4">Wien I</strain>
    </source>
</reference>
<evidence type="ECO:0008006" key="5">
    <source>
        <dbReference type="Google" id="ProtNLM"/>
    </source>
</evidence>
<evidence type="ECO:0000313" key="3">
    <source>
        <dbReference type="EMBL" id="PHJ25638.1"/>
    </source>
</evidence>
<keyword evidence="2" id="KW-0732">Signal</keyword>
<accession>A0A2C6LF79</accession>